<protein>
    <submittedName>
        <fullName evidence="2">Sugar or nucleoside kinase, ribokinase family</fullName>
    </submittedName>
</protein>
<dbReference type="AlphaFoldDB" id="A0AAE3GDB7"/>
<gene>
    <name evidence="2" type="ORF">LX83_003070</name>
</gene>
<keyword evidence="2" id="KW-0808">Transferase</keyword>
<keyword evidence="3" id="KW-1185">Reference proteome</keyword>
<dbReference type="InterPro" id="IPR029056">
    <property type="entry name" value="Ribokinase-like"/>
</dbReference>
<dbReference type="PANTHER" id="PTHR42774:SF3">
    <property type="entry name" value="KETOHEXOKINASE"/>
    <property type="match status" value="1"/>
</dbReference>
<reference evidence="2" key="1">
    <citation type="submission" date="2022-06" db="EMBL/GenBank/DDBJ databases">
        <title>Genomic Encyclopedia of Archaeal and Bacterial Type Strains, Phase II (KMG-II): from individual species to whole genera.</title>
        <authorList>
            <person name="Goeker M."/>
        </authorList>
    </citation>
    <scope>NUCLEOTIDE SEQUENCE</scope>
    <source>
        <strain evidence="2">DSM 43935</strain>
    </source>
</reference>
<dbReference type="GO" id="GO:0016301">
    <property type="term" value="F:kinase activity"/>
    <property type="evidence" value="ECO:0007669"/>
    <property type="project" value="UniProtKB-KW"/>
</dbReference>
<feature type="domain" description="Carbohydrate kinase PfkB" evidence="1">
    <location>
        <begin position="15"/>
        <end position="308"/>
    </location>
</feature>
<proteinExistence type="predicted"/>
<accession>A0AAE3GDB7</accession>
<evidence type="ECO:0000313" key="2">
    <source>
        <dbReference type="EMBL" id="MCP2166211.1"/>
    </source>
</evidence>
<dbReference type="EMBL" id="JAMTCK010000006">
    <property type="protein sequence ID" value="MCP2166211.1"/>
    <property type="molecule type" value="Genomic_DNA"/>
</dbReference>
<evidence type="ECO:0000313" key="3">
    <source>
        <dbReference type="Proteomes" id="UP001206128"/>
    </source>
</evidence>
<dbReference type="Gene3D" id="3.40.1190.20">
    <property type="match status" value="1"/>
</dbReference>
<organism evidence="2 3">
    <name type="scientific">Goodfellowiella coeruleoviolacea</name>
    <dbReference type="NCBI Taxonomy" id="334858"/>
    <lineage>
        <taxon>Bacteria</taxon>
        <taxon>Bacillati</taxon>
        <taxon>Actinomycetota</taxon>
        <taxon>Actinomycetes</taxon>
        <taxon>Pseudonocardiales</taxon>
        <taxon>Pseudonocardiaceae</taxon>
        <taxon>Goodfellowiella</taxon>
    </lineage>
</organism>
<dbReference type="InterPro" id="IPR052562">
    <property type="entry name" value="Ketohexokinase-related"/>
</dbReference>
<dbReference type="SUPFAM" id="SSF53613">
    <property type="entry name" value="Ribokinase-like"/>
    <property type="match status" value="1"/>
</dbReference>
<dbReference type="Pfam" id="PF00294">
    <property type="entry name" value="PfkB"/>
    <property type="match status" value="1"/>
</dbReference>
<dbReference type="PANTHER" id="PTHR42774">
    <property type="entry name" value="PHOSPHOTRANSFERASE SYSTEM TRANSPORT PROTEIN"/>
    <property type="match status" value="1"/>
</dbReference>
<evidence type="ECO:0000259" key="1">
    <source>
        <dbReference type="Pfam" id="PF00294"/>
    </source>
</evidence>
<name>A0AAE3GDB7_9PSEU</name>
<dbReference type="InterPro" id="IPR011611">
    <property type="entry name" value="PfkB_dom"/>
</dbReference>
<dbReference type="Proteomes" id="UP001206128">
    <property type="component" value="Unassembled WGS sequence"/>
</dbReference>
<comment type="caution">
    <text evidence="2">The sequence shown here is derived from an EMBL/GenBank/DDBJ whole genome shotgun (WGS) entry which is preliminary data.</text>
</comment>
<sequence>MSNHDEPADATRAPRVVLAGLCTVDLVQRVAELPGPGGKTQSTGMAVAAGGPASNAAVTVAALGGHARLLTVLGRHPLAELARADLTRHRVEVVDVLPERADPPPVSAVAVRERDGERSVVSPNAAGVDLPAPVLAGLADQLAGADAVLLDGHHPALAVAVASAARALGVPVVLDAGSWKPVLTELLPLVDVCACAEGFRLPEHPDGPATEAALHRIGIPVVTRTGGPAPVRWSCRRPGPTGAELVSGCCPVPAVTARDTLGAGDVWHGALVHGVARRRGVPGPGVLPELVRAANQVAAVRVRRIGPRAWLADLPARP</sequence>
<keyword evidence="2" id="KW-0418">Kinase</keyword>